<evidence type="ECO:0000313" key="3">
    <source>
        <dbReference type="Proteomes" id="UP001499990"/>
    </source>
</evidence>
<evidence type="ECO:0000313" key="2">
    <source>
        <dbReference type="EMBL" id="GAA3374746.1"/>
    </source>
</evidence>
<evidence type="ECO:0008006" key="4">
    <source>
        <dbReference type="Google" id="ProtNLM"/>
    </source>
</evidence>
<gene>
    <name evidence="2" type="ORF">GCM10020367_39840</name>
</gene>
<keyword evidence="1" id="KW-0732">Signal</keyword>
<proteinExistence type="predicted"/>
<feature type="signal peptide" evidence="1">
    <location>
        <begin position="1"/>
        <end position="30"/>
    </location>
</feature>
<dbReference type="EMBL" id="BAAAYL010000001">
    <property type="protein sequence ID" value="GAA3374746.1"/>
    <property type="molecule type" value="Genomic_DNA"/>
</dbReference>
<protein>
    <recommendedName>
        <fullName evidence="4">Sortase</fullName>
    </recommendedName>
</protein>
<sequence length="195" mass="20157">MRNALRTAIATAALAGAAIVPFAAAGSAFAAVPTTVAAASEYDGREVLIAPGRLAVLQNGDQGPKVWVRAVAKDWKPGDGWAGRVLGTLDPAHPTLTVDDLSLELQGTTSTAPVLKVTGPDGTHTYPLPTVDAGSPGQGPVTPVGEKLGKRTLANGGYAELYEKATRPELWLITCGDIKDGHRPDNIILYADLVA</sequence>
<reference evidence="3" key="1">
    <citation type="journal article" date="2019" name="Int. J. Syst. Evol. Microbiol.">
        <title>The Global Catalogue of Microorganisms (GCM) 10K type strain sequencing project: providing services to taxonomists for standard genome sequencing and annotation.</title>
        <authorList>
            <consortium name="The Broad Institute Genomics Platform"/>
            <consortium name="The Broad Institute Genome Sequencing Center for Infectious Disease"/>
            <person name="Wu L."/>
            <person name="Ma J."/>
        </authorList>
    </citation>
    <scope>NUCLEOTIDE SEQUENCE [LARGE SCALE GENOMIC DNA]</scope>
    <source>
        <strain evidence="3">JCM 9651</strain>
    </source>
</reference>
<evidence type="ECO:0000256" key="1">
    <source>
        <dbReference type="SAM" id="SignalP"/>
    </source>
</evidence>
<dbReference type="Proteomes" id="UP001499990">
    <property type="component" value="Unassembled WGS sequence"/>
</dbReference>
<organism evidence="2 3">
    <name type="scientific">Streptomyces sannanensis</name>
    <dbReference type="NCBI Taxonomy" id="285536"/>
    <lineage>
        <taxon>Bacteria</taxon>
        <taxon>Bacillati</taxon>
        <taxon>Actinomycetota</taxon>
        <taxon>Actinomycetes</taxon>
        <taxon>Kitasatosporales</taxon>
        <taxon>Streptomycetaceae</taxon>
        <taxon>Streptomyces</taxon>
    </lineage>
</organism>
<comment type="caution">
    <text evidence="2">The sequence shown here is derived from an EMBL/GenBank/DDBJ whole genome shotgun (WGS) entry which is preliminary data.</text>
</comment>
<name>A0ABP6SED6_9ACTN</name>
<dbReference type="RefSeq" id="WP_345039490.1">
    <property type="nucleotide sequence ID" value="NZ_BAAAYL010000001.1"/>
</dbReference>
<feature type="chain" id="PRO_5046103365" description="Sortase" evidence="1">
    <location>
        <begin position="31"/>
        <end position="195"/>
    </location>
</feature>
<accession>A0ABP6SED6</accession>
<keyword evidence="3" id="KW-1185">Reference proteome</keyword>